<feature type="active site" description="Proton donor" evidence="3">
    <location>
        <position position="526"/>
    </location>
</feature>
<evidence type="ECO:0000313" key="9">
    <source>
        <dbReference type="Proteomes" id="UP000000214"/>
    </source>
</evidence>
<comment type="similarity">
    <text evidence="1">Belongs to the glycosyl hydrolase 65 family.</text>
</comment>
<dbReference type="InterPro" id="IPR017045">
    <property type="entry name" value="Malt_Pase/Glycosyl_Hdrlase"/>
</dbReference>
<dbReference type="PANTHER" id="PTHR11051:SF13">
    <property type="entry name" value="GLYCOSYL TRANSFERASE"/>
    <property type="match status" value="1"/>
</dbReference>
<dbReference type="GO" id="GO:0005975">
    <property type="term" value="P:carbohydrate metabolic process"/>
    <property type="evidence" value="ECO:0007669"/>
    <property type="project" value="InterPro"/>
</dbReference>
<protein>
    <submittedName>
        <fullName evidence="8">Kojibiose phosphorylase</fullName>
        <ecNumber evidence="8">2.4.1.230</ecNumber>
    </submittedName>
</protein>
<keyword evidence="2" id="KW-0326">Glycosidase</keyword>
<gene>
    <name evidence="8" type="ordered locus">PACID_31390</name>
</gene>
<evidence type="ECO:0000256" key="2">
    <source>
        <dbReference type="ARBA" id="ARBA00023295"/>
    </source>
</evidence>
<dbReference type="Gene3D" id="2.70.98.40">
    <property type="entry name" value="Glycoside hydrolase, family 65, N-terminal domain"/>
    <property type="match status" value="1"/>
</dbReference>
<evidence type="ECO:0000256" key="4">
    <source>
        <dbReference type="PIRSR" id="PIRSR036289-51"/>
    </source>
</evidence>
<name>K7RSA1_ACIA4</name>
<evidence type="ECO:0000313" key="8">
    <source>
        <dbReference type="EMBL" id="AFV90899.1"/>
    </source>
</evidence>
<dbReference type="KEGG" id="pbo:PACID_31390"/>
<dbReference type="SUPFAM" id="SSF74650">
    <property type="entry name" value="Galactose mutarotase-like"/>
    <property type="match status" value="1"/>
</dbReference>
<sequence>MDTLDPDADPLDRMRYPVDPWELRETEPPVADARTAETLFAVGNGYLGIRGTSPEGHDATSPGSYVNGFHETYPIHHAEEAYGFARVGQEMIPVPDATVMRLYVGDEPLHLPVADLEAYERRLDLRSGILTRTVVWRTPSKVRVRVVSRRMVSFTRPHLAVMELEVTPLDGDLGLTVVSTVVNRIDAQTALAEDEAGDASLATPLQAELESHPAGPVPDPRKSSKLGAHVLVSTHLGSEGTCTSLGYRAAASGMTLAVGVDHDVTADGPISQYHEESPDAATREFRTRARSGSTLRVVKYAAYHTSRSSASSELAQRCRRTIHDARDVGVDGLVAEQRAWCEGFWARSDVEIAGRPELQQAVRFNIFHVAQAAMCSAGHGIPAKGLTGNGYSGHYFWDGEVYVLPFFSYTTPEVSRSALRFRCTMLPAARRRAHEINMSGALFPWRTINGHEASANYAQGTAQYHIDADIAYALMLYVRTTGDRDFLTRDAIDMLVETARMWADLGFFRTDGQDAFHIHGVTGPDEYTTVVDDNLYTNIMARGNLRDAVAAVRGLRRDRPEQYARMVKRVVLKPDEVALWEHAADAMAIPYDEQLQVHPQDDRFLTKEVWDLPHTSASDFPLLLHYHPLVIYRFQVIKQTDVVLAEFLHSGEFTAEEKARDFHYYEPLTTGDSSLSAVAQAIMAAEIGHDAEAVGHFRELLFVDLADTHHNTDDGIHIASAGGVWSALVYGFGGLRDDPAGGGVRLEPRLPAAWEGLTFRITVQGTRVRVELTHGRIALSVEEGPGTRIEVCGTSYDVSPDSPVVISPQPRERLGEMPTLDDIVGQVRADGTVITPRLPSRSAHH</sequence>
<dbReference type="InterPro" id="IPR005194">
    <property type="entry name" value="Glyco_hydro_65_C"/>
</dbReference>
<evidence type="ECO:0000259" key="5">
    <source>
        <dbReference type="Pfam" id="PF03632"/>
    </source>
</evidence>
<dbReference type="PANTHER" id="PTHR11051">
    <property type="entry name" value="GLYCOSYL HYDROLASE-RELATED"/>
    <property type="match status" value="1"/>
</dbReference>
<dbReference type="Proteomes" id="UP000000214">
    <property type="component" value="Chromosome"/>
</dbReference>
<accession>K7RSA1</accession>
<dbReference type="InterPro" id="IPR008928">
    <property type="entry name" value="6-hairpin_glycosidase_sf"/>
</dbReference>
<dbReference type="EC" id="2.4.1.230" evidence="8"/>
<reference evidence="8 9" key="1">
    <citation type="journal article" date="2012" name="BMC Genomics">
        <title>The genome sequence of Propionibacterium acidipropionici provides insights into its biotechnological and industrial potential.</title>
        <authorList>
            <person name="Parizzi L.P."/>
            <person name="Grassi M.C."/>
            <person name="Llerena L.A."/>
            <person name="Carazzolle M.F."/>
            <person name="Queiroz V.L."/>
            <person name="Lunardi I."/>
            <person name="Zeidler A.F."/>
            <person name="Teixeira P.J."/>
            <person name="Mieczkowski P."/>
            <person name="Rincones J."/>
            <person name="Pereira G.A."/>
        </authorList>
    </citation>
    <scope>NUCLEOTIDE SEQUENCE [LARGE SCALE GENOMIC DNA]</scope>
    <source>
        <strain evidence="9">ATCC 4875 / DSM 20272 / JCM 6432 / NBRC 12425 / NCIMB 8070</strain>
    </source>
</reference>
<evidence type="ECO:0000259" key="7">
    <source>
        <dbReference type="Pfam" id="PF03636"/>
    </source>
</evidence>
<dbReference type="Pfam" id="PF03632">
    <property type="entry name" value="Glyco_hydro_65m"/>
    <property type="match status" value="1"/>
</dbReference>
<dbReference type="STRING" id="1171373.PACID_31390"/>
<dbReference type="InterPro" id="IPR005195">
    <property type="entry name" value="Glyco_hydro_65_M"/>
</dbReference>
<dbReference type="SUPFAM" id="SSF48208">
    <property type="entry name" value="Six-hairpin glycosidases"/>
    <property type="match status" value="1"/>
</dbReference>
<dbReference type="GO" id="GO:0033831">
    <property type="term" value="F:kojibiose phosphorylase activity"/>
    <property type="evidence" value="ECO:0007669"/>
    <property type="project" value="UniProtKB-EC"/>
</dbReference>
<keyword evidence="8" id="KW-0328">Glycosyltransferase</keyword>
<dbReference type="Pfam" id="PF03636">
    <property type="entry name" value="Glyco_hydro_65N"/>
    <property type="match status" value="1"/>
</dbReference>
<dbReference type="InterPro" id="IPR005196">
    <property type="entry name" value="Glyco_hydro_65_N"/>
</dbReference>
<feature type="domain" description="Glycoside hydrolase family 65 central catalytic" evidence="5">
    <location>
        <begin position="363"/>
        <end position="725"/>
    </location>
</feature>
<feature type="binding site" evidence="4">
    <location>
        <begin position="397"/>
        <end position="398"/>
    </location>
    <ligand>
        <name>substrate</name>
    </ligand>
</feature>
<feature type="domain" description="Glycoside hydrolase family 65 N-terminal" evidence="7">
    <location>
        <begin position="29"/>
        <end position="307"/>
    </location>
</feature>
<dbReference type="PATRIC" id="fig|1171373.8.peg.3085"/>
<dbReference type="Gene3D" id="2.60.420.10">
    <property type="entry name" value="Maltose phosphorylase, domain 3"/>
    <property type="match status" value="1"/>
</dbReference>
<dbReference type="AlphaFoldDB" id="K7RSA1"/>
<organism evidence="8 9">
    <name type="scientific">Acidipropionibacterium acidipropionici (strain ATCC 4875 / DSM 20272 / JCM 6432 / NBRC 12425 / NCIMB 8070 / 4)</name>
    <name type="common">Propionibacterium acidipropionici</name>
    <dbReference type="NCBI Taxonomy" id="1171373"/>
    <lineage>
        <taxon>Bacteria</taxon>
        <taxon>Bacillati</taxon>
        <taxon>Actinomycetota</taxon>
        <taxon>Actinomycetes</taxon>
        <taxon>Propionibacteriales</taxon>
        <taxon>Propionibacteriaceae</taxon>
        <taxon>Acidipropionibacterium</taxon>
    </lineage>
</organism>
<keyword evidence="8" id="KW-0808">Transferase</keyword>
<dbReference type="InterPro" id="IPR011013">
    <property type="entry name" value="Gal_mutarotase_sf_dom"/>
</dbReference>
<proteinExistence type="inferred from homology"/>
<dbReference type="GO" id="GO:0030246">
    <property type="term" value="F:carbohydrate binding"/>
    <property type="evidence" value="ECO:0007669"/>
    <property type="project" value="InterPro"/>
</dbReference>
<evidence type="ECO:0000256" key="3">
    <source>
        <dbReference type="PIRSR" id="PIRSR036289-50"/>
    </source>
</evidence>
<feature type="domain" description="Glycoside hydrolase family 65 C-terminal" evidence="6">
    <location>
        <begin position="740"/>
        <end position="797"/>
    </location>
</feature>
<dbReference type="Pfam" id="PF03633">
    <property type="entry name" value="Glyco_hydro_65C"/>
    <property type="match status" value="1"/>
</dbReference>
<dbReference type="HOGENOM" id="CLU_006285_2_2_11"/>
<feature type="binding site" evidence="4">
    <location>
        <begin position="638"/>
        <end position="639"/>
    </location>
    <ligand>
        <name>substrate</name>
    </ligand>
</feature>
<dbReference type="PIRSF" id="PIRSF036289">
    <property type="entry name" value="Glycosyl_hydrolase_malt_phosph"/>
    <property type="match status" value="1"/>
</dbReference>
<keyword evidence="2" id="KW-0378">Hydrolase</keyword>
<evidence type="ECO:0000259" key="6">
    <source>
        <dbReference type="Pfam" id="PF03633"/>
    </source>
</evidence>
<dbReference type="InterPro" id="IPR012341">
    <property type="entry name" value="6hp_glycosidase-like_sf"/>
</dbReference>
<dbReference type="EMBL" id="CP003493">
    <property type="protein sequence ID" value="AFV90899.1"/>
    <property type="molecule type" value="Genomic_DNA"/>
</dbReference>
<dbReference type="InterPro" id="IPR037018">
    <property type="entry name" value="GH65_N"/>
</dbReference>
<dbReference type="GeneID" id="88084668"/>
<dbReference type="Gene3D" id="1.50.10.10">
    <property type="match status" value="1"/>
</dbReference>
<dbReference type="RefSeq" id="WP_015071793.1">
    <property type="nucleotide sequence ID" value="NC_019395.1"/>
</dbReference>
<dbReference type="GO" id="GO:0004553">
    <property type="term" value="F:hydrolase activity, hydrolyzing O-glycosyl compounds"/>
    <property type="evidence" value="ECO:0007669"/>
    <property type="project" value="TreeGrafter"/>
</dbReference>
<dbReference type="eggNOG" id="COG1554">
    <property type="taxonomic scope" value="Bacteria"/>
</dbReference>
<evidence type="ECO:0000256" key="1">
    <source>
        <dbReference type="ARBA" id="ARBA00006768"/>
    </source>
</evidence>